<dbReference type="AlphaFoldDB" id="A0AAV7UYX1"/>
<name>A0AAV7UYX1_PLEWA</name>
<reference evidence="1" key="1">
    <citation type="journal article" date="2022" name="bioRxiv">
        <title>Sequencing and chromosome-scale assembly of the giantPleurodeles waltlgenome.</title>
        <authorList>
            <person name="Brown T."/>
            <person name="Elewa A."/>
            <person name="Iarovenko S."/>
            <person name="Subramanian E."/>
            <person name="Araus A.J."/>
            <person name="Petzold A."/>
            <person name="Susuki M."/>
            <person name="Suzuki K.-i.T."/>
            <person name="Hayashi T."/>
            <person name="Toyoda A."/>
            <person name="Oliveira C."/>
            <person name="Osipova E."/>
            <person name="Leigh N.D."/>
            <person name="Simon A."/>
            <person name="Yun M.H."/>
        </authorList>
    </citation>
    <scope>NUCLEOTIDE SEQUENCE</scope>
    <source>
        <strain evidence="1">20211129_DDA</strain>
        <tissue evidence="1">Liver</tissue>
    </source>
</reference>
<comment type="caution">
    <text evidence="1">The sequence shown here is derived from an EMBL/GenBank/DDBJ whole genome shotgun (WGS) entry which is preliminary data.</text>
</comment>
<organism evidence="1 2">
    <name type="scientific">Pleurodeles waltl</name>
    <name type="common">Iberian ribbed newt</name>
    <dbReference type="NCBI Taxonomy" id="8319"/>
    <lineage>
        <taxon>Eukaryota</taxon>
        <taxon>Metazoa</taxon>
        <taxon>Chordata</taxon>
        <taxon>Craniata</taxon>
        <taxon>Vertebrata</taxon>
        <taxon>Euteleostomi</taxon>
        <taxon>Amphibia</taxon>
        <taxon>Batrachia</taxon>
        <taxon>Caudata</taxon>
        <taxon>Salamandroidea</taxon>
        <taxon>Salamandridae</taxon>
        <taxon>Pleurodelinae</taxon>
        <taxon>Pleurodeles</taxon>
    </lineage>
</organism>
<dbReference type="Proteomes" id="UP001066276">
    <property type="component" value="Chromosome 2_2"/>
</dbReference>
<protein>
    <submittedName>
        <fullName evidence="1">Uncharacterized protein</fullName>
    </submittedName>
</protein>
<dbReference type="EMBL" id="JANPWB010000004">
    <property type="protein sequence ID" value="KAJ1194299.1"/>
    <property type="molecule type" value="Genomic_DNA"/>
</dbReference>
<keyword evidence="2" id="KW-1185">Reference proteome</keyword>
<gene>
    <name evidence="1" type="ORF">NDU88_003588</name>
</gene>
<accession>A0AAV7UYX1</accession>
<sequence length="76" mass="8398">MTRGREEEELPYSRLAPSSRECKALAAVVVAVAVVSGMAAPWKRHCKTSSRRDARPSLPLLLWAQGEVESFGSEKR</sequence>
<evidence type="ECO:0000313" key="1">
    <source>
        <dbReference type="EMBL" id="KAJ1194299.1"/>
    </source>
</evidence>
<evidence type="ECO:0000313" key="2">
    <source>
        <dbReference type="Proteomes" id="UP001066276"/>
    </source>
</evidence>
<proteinExistence type="predicted"/>